<reference evidence="1" key="2">
    <citation type="submission" date="2023-05" db="EMBL/GenBank/DDBJ databases">
        <authorList>
            <person name="Schelkunov M.I."/>
        </authorList>
    </citation>
    <scope>NUCLEOTIDE SEQUENCE</scope>
    <source>
        <strain evidence="1">Hsosn_3</strain>
        <tissue evidence="1">Leaf</tissue>
    </source>
</reference>
<organism evidence="1 2">
    <name type="scientific">Heracleum sosnowskyi</name>
    <dbReference type="NCBI Taxonomy" id="360622"/>
    <lineage>
        <taxon>Eukaryota</taxon>
        <taxon>Viridiplantae</taxon>
        <taxon>Streptophyta</taxon>
        <taxon>Embryophyta</taxon>
        <taxon>Tracheophyta</taxon>
        <taxon>Spermatophyta</taxon>
        <taxon>Magnoliopsida</taxon>
        <taxon>eudicotyledons</taxon>
        <taxon>Gunneridae</taxon>
        <taxon>Pentapetalae</taxon>
        <taxon>asterids</taxon>
        <taxon>campanulids</taxon>
        <taxon>Apiales</taxon>
        <taxon>Apiaceae</taxon>
        <taxon>Apioideae</taxon>
        <taxon>apioid superclade</taxon>
        <taxon>Tordylieae</taxon>
        <taxon>Tordyliinae</taxon>
        <taxon>Heracleum</taxon>
    </lineage>
</organism>
<reference evidence="1" key="1">
    <citation type="submission" date="2023-02" db="EMBL/GenBank/DDBJ databases">
        <title>Genome of toxic invasive species Heracleum sosnowskyi carries increased number of genes despite the absence of recent whole-genome duplications.</title>
        <authorList>
            <person name="Schelkunov M."/>
            <person name="Shtratnikova V."/>
            <person name="Makarenko M."/>
            <person name="Klepikova A."/>
            <person name="Omelchenko D."/>
            <person name="Novikova G."/>
            <person name="Obukhova E."/>
            <person name="Bogdanov V."/>
            <person name="Penin A."/>
            <person name="Logacheva M."/>
        </authorList>
    </citation>
    <scope>NUCLEOTIDE SEQUENCE</scope>
    <source>
        <strain evidence="1">Hsosn_3</strain>
        <tissue evidence="1">Leaf</tissue>
    </source>
</reference>
<dbReference type="AlphaFoldDB" id="A0AAD8IIY3"/>
<comment type="caution">
    <text evidence="1">The sequence shown here is derived from an EMBL/GenBank/DDBJ whole genome shotgun (WGS) entry which is preliminary data.</text>
</comment>
<sequence length="100" mass="11416">MTKSHTNSYQTVMREFKHKEDIAVAADKLTESQRIIASLGRQLKSLPALEDFLTDTPIVLRVREGESKLPPAIGAIPWKLHSNDTFLEKYDPNFDSSDEW</sequence>
<proteinExistence type="predicted"/>
<protein>
    <submittedName>
        <fullName evidence="1">Uncharacterized protein</fullName>
    </submittedName>
</protein>
<name>A0AAD8IIY3_9APIA</name>
<dbReference type="PANTHER" id="PTHR31580:SF49">
    <property type="entry name" value="FILAMENT-LIKE PLANT PROTEIN 3"/>
    <property type="match status" value="1"/>
</dbReference>
<evidence type="ECO:0000313" key="1">
    <source>
        <dbReference type="EMBL" id="KAK1385766.1"/>
    </source>
</evidence>
<dbReference type="Proteomes" id="UP001237642">
    <property type="component" value="Unassembled WGS sequence"/>
</dbReference>
<accession>A0AAD8IIY3</accession>
<dbReference type="EMBL" id="JAUIZM010000005">
    <property type="protein sequence ID" value="KAK1385766.1"/>
    <property type="molecule type" value="Genomic_DNA"/>
</dbReference>
<dbReference type="PANTHER" id="PTHR31580">
    <property type="entry name" value="FILAMENT-LIKE PLANT PROTEIN 4"/>
    <property type="match status" value="1"/>
</dbReference>
<evidence type="ECO:0000313" key="2">
    <source>
        <dbReference type="Proteomes" id="UP001237642"/>
    </source>
</evidence>
<gene>
    <name evidence="1" type="ORF">POM88_023501</name>
</gene>
<keyword evidence="2" id="KW-1185">Reference proteome</keyword>